<sequence length="284" mass="32516">MAFALKEQGNEHFKVGNYKEAEDFYSQAISVRSDDPKIFTNRALTRIRLSDWRGAERDARKAIELQNEKQVPGMKAHYYLAQALLSLRHVGEALEEGLKAYQMCLATKDSSTEILSQFVLRAKQAVWQAKETGRLREMNDTLNIVESLLDQQLERDIQDVEARFQRKEIGDFGRGEEIAELEKEAVERRKNIRAAFEQSGKPETVERVVPDWMVDPITFEVMHDPVVTPSGVSYEKVAILKHLEQSNLDPLTRQPLTEKMLVSNVGLKNACSEFLEKNGWAVDY</sequence>
<keyword evidence="2" id="KW-1185">Reference proteome</keyword>
<proteinExistence type="predicted"/>
<comment type="caution">
    <text evidence="1">The sequence shown here is derived from an EMBL/GenBank/DDBJ whole genome shotgun (WGS) entry which is preliminary data.</text>
</comment>
<protein>
    <submittedName>
        <fullName evidence="1">Uncharacterized protein</fullName>
    </submittedName>
</protein>
<gene>
    <name evidence="1" type="ORF">H2198_007529</name>
</gene>
<reference evidence="1" key="1">
    <citation type="submission" date="2022-10" db="EMBL/GenBank/DDBJ databases">
        <title>Culturing micro-colonial fungi from biological soil crusts in the Mojave desert and describing Neophaeococcomyces mojavensis, and introducing the new genera and species Taxawa tesnikishii.</title>
        <authorList>
            <person name="Kurbessoian T."/>
            <person name="Stajich J.E."/>
        </authorList>
    </citation>
    <scope>NUCLEOTIDE SEQUENCE</scope>
    <source>
        <strain evidence="1">JES_112</strain>
    </source>
</reference>
<organism evidence="1 2">
    <name type="scientific">Neophaeococcomyces mojaviensis</name>
    <dbReference type="NCBI Taxonomy" id="3383035"/>
    <lineage>
        <taxon>Eukaryota</taxon>
        <taxon>Fungi</taxon>
        <taxon>Dikarya</taxon>
        <taxon>Ascomycota</taxon>
        <taxon>Pezizomycotina</taxon>
        <taxon>Eurotiomycetes</taxon>
        <taxon>Chaetothyriomycetidae</taxon>
        <taxon>Chaetothyriales</taxon>
        <taxon>Chaetothyriales incertae sedis</taxon>
        <taxon>Neophaeococcomyces</taxon>
    </lineage>
</organism>
<evidence type="ECO:0000313" key="2">
    <source>
        <dbReference type="Proteomes" id="UP001172386"/>
    </source>
</evidence>
<name>A0ACC2ZZZ4_9EURO</name>
<accession>A0ACC2ZZZ4</accession>
<dbReference type="Proteomes" id="UP001172386">
    <property type="component" value="Unassembled WGS sequence"/>
</dbReference>
<dbReference type="EMBL" id="JAPDRQ010000160">
    <property type="protein sequence ID" value="KAJ9653285.1"/>
    <property type="molecule type" value="Genomic_DNA"/>
</dbReference>
<evidence type="ECO:0000313" key="1">
    <source>
        <dbReference type="EMBL" id="KAJ9653285.1"/>
    </source>
</evidence>